<protein>
    <submittedName>
        <fullName evidence="1">Methyltransferase</fullName>
    </submittedName>
</protein>
<evidence type="ECO:0000313" key="1">
    <source>
        <dbReference type="EMBL" id="ATS92858.1"/>
    </source>
</evidence>
<dbReference type="PANTHER" id="PTHR40036">
    <property type="entry name" value="MACROCIN O-METHYLTRANSFERASE"/>
    <property type="match status" value="1"/>
</dbReference>
<dbReference type="Proteomes" id="UP000240916">
    <property type="component" value="Segment"/>
</dbReference>
<dbReference type="SUPFAM" id="SSF53335">
    <property type="entry name" value="S-adenosyl-L-methionine-dependent methyltransferases"/>
    <property type="match status" value="1"/>
</dbReference>
<dbReference type="EMBL" id="MF919534">
    <property type="protein sequence ID" value="ATS92858.1"/>
    <property type="molecule type" value="Genomic_DNA"/>
</dbReference>
<name>A0A2D2W3U9_9CAUD</name>
<evidence type="ECO:0000313" key="2">
    <source>
        <dbReference type="Proteomes" id="UP000240916"/>
    </source>
</evidence>
<reference evidence="1 2" key="1">
    <citation type="submission" date="2017-09" db="EMBL/GenBank/DDBJ databases">
        <authorList>
            <person name="Pradhan P."/>
            <person name="Aluri L.S."/>
            <person name="Anandarajan D."/>
            <person name="Beiriger J.C."/>
            <person name="Bethamcharla R."/>
            <person name="Betini N."/>
            <person name="Bhatt S.D."/>
            <person name="Chengalvala S."/>
            <person name="Cox N.E."/>
            <person name="Delvadia B.P."/>
            <person name="Desai A.S."/>
            <person name="Devaney A.M."/>
            <person name="Doyle B.K."/>
            <person name="Edgerton A.O."/>
            <person name="Erlich M.C."/>
            <person name="Fitzpatrick K.C."/>
            <person name="Gajjar E.A."/>
            <person name="Ganguly A."/>
            <person name="Gill R.S."/>
            <person name="Goldman M.G."/>
            <person name="Good P.M."/>
            <person name="Gupta N."/>
            <person name="Haddad L.M."/>
            <person name="Han E.J."/>
            <person name="Jain S."/>
            <person name="Jiang A."/>
            <person name="Jurgielewicz A.D."/>
            <person name="Kainth D.K."/>
            <person name="Karam J.M."/>
            <person name="Kodavatiganti M."/>
            <person name="Kriete S.J."/>
            <person name="MacDonald C.E."/>
            <person name="Maret J.P."/>
            <person name="Mathew A.E."/>
            <person name="Nako S."/>
            <person name="Natrajan M."/>
            <person name="Nishu N.M."/>
            <person name="Parikh A."/>
            <person name="Patel N."/>
            <person name="Patel P.D."/>
            <person name="Patel S."/>
            <person name="Patra K."/>
            <person name="Pumpuckdee D."/>
            <person name="Rai K."/>
            <person name="Ramanathan A."/>
            <person name="Sarkar A."/>
            <person name="Schaffer B.L."/>
            <person name="Shah P."/>
            <person name="Tata R.K."/>
            <person name="Tawfik A.H."/>
            <person name="Thuremella B.T."/>
            <person name="Toma J."/>
            <person name="Tran T.L."/>
            <person name="Veera S."/>
            <person name="Vemulapalli V.K."/>
            <person name="Vidas T.V."/>
            <person name="Vieira K.S."/>
            <person name="Vijayakumar G."/>
            <person name="Walor T.A."/>
            <person name="White C.R."/>
            <person name="Wong B.M."/>
            <person name="Zhao Sl."/>
            <person name="McDonald M.T."/>
            <person name="Dalia R."/>
            <person name="Little J.L."/>
            <person name="Gurney S.M.R."/>
            <person name="Bollivar D.W."/>
            <person name="Garlena R.A."/>
            <person name="Russell D.A."/>
            <person name="Pope W.H."/>
            <person name="Jacobs-Sera D."/>
            <person name="Hendrix R.W."/>
            <person name="Hatfull G.F."/>
        </authorList>
    </citation>
    <scope>NUCLEOTIDE SEQUENCE [LARGE SCALE GENOMIC DNA]</scope>
</reference>
<keyword evidence="1" id="KW-0808">Transferase</keyword>
<dbReference type="GO" id="GO:0032259">
    <property type="term" value="P:methylation"/>
    <property type="evidence" value="ECO:0007669"/>
    <property type="project" value="UniProtKB-KW"/>
</dbReference>
<proteinExistence type="predicted"/>
<accession>A0A2D2W3U9</accession>
<dbReference type="GO" id="GO:0008168">
    <property type="term" value="F:methyltransferase activity"/>
    <property type="evidence" value="ECO:0007669"/>
    <property type="project" value="UniProtKB-KW"/>
</dbReference>
<dbReference type="Pfam" id="PF05711">
    <property type="entry name" value="TylF"/>
    <property type="match status" value="1"/>
</dbReference>
<dbReference type="Gene3D" id="3.40.50.150">
    <property type="entry name" value="Vaccinia Virus protein VP39"/>
    <property type="match status" value="1"/>
</dbReference>
<dbReference type="PANTHER" id="PTHR40036:SF1">
    <property type="entry name" value="MACROCIN O-METHYLTRANSFERASE"/>
    <property type="match status" value="1"/>
</dbReference>
<keyword evidence="1" id="KW-0489">Methyltransferase</keyword>
<sequence>MNKGQYIEPVEHYALLRHVVGLCGAGVALEFGVAKGDSTRIIAESLPVIGFDSFEGLPEDWRPGYPKGKFAHDPPEIDNCTLVTGLFADTLPGFHFESLGRISLVHLDADLYSSTALALEHVGPHLQAGAYLVFDEFHGYAGCEEHEMRAFNEFVSRTGFQYSSIAHSHEAFAVKIV</sequence>
<organism evidence="1 2">
    <name type="scientific">Mycobacterium phage Superphikiman</name>
    <dbReference type="NCBI Taxonomy" id="2041551"/>
    <lineage>
        <taxon>Viruses</taxon>
        <taxon>Duplodnaviria</taxon>
        <taxon>Heunggongvirae</taxon>
        <taxon>Uroviricota</taxon>
        <taxon>Caudoviricetes</taxon>
        <taxon>Omegavirus</taxon>
        <taxon>Omegavirus courthouse</taxon>
    </lineage>
</organism>
<gene>
    <name evidence="1" type="ORF">SEA_SUPERPHIKIMAN_15</name>
</gene>
<dbReference type="InterPro" id="IPR008884">
    <property type="entry name" value="TylF_MeTrfase"/>
</dbReference>
<dbReference type="InterPro" id="IPR029063">
    <property type="entry name" value="SAM-dependent_MTases_sf"/>
</dbReference>